<dbReference type="AlphaFoldDB" id="A0A2S3GR64"/>
<dbReference type="Gramene" id="PAN06939">
    <property type="protein sequence ID" value="PAN06939"/>
    <property type="gene ID" value="PAHAL_1G298100"/>
</dbReference>
<sequence>MRERAILSTRNEYVDAVNALITDRFSGKHKVFYSFDSIDDDSRNNYYLGFLNSITPNGLPPHELKVRGCSFRGFQCLFPKTSFFRSNLRGSSFPSG</sequence>
<evidence type="ECO:0000313" key="1">
    <source>
        <dbReference type="EMBL" id="PAN06939.2"/>
    </source>
</evidence>
<dbReference type="PANTHER" id="PTHR10492:SF94">
    <property type="entry name" value="ATP-DEPENDENT DNA HELICASE"/>
    <property type="match status" value="1"/>
</dbReference>
<accession>A0A2S3GR64</accession>
<dbReference type="EMBL" id="CM008046">
    <property type="protein sequence ID" value="PAN06939.2"/>
    <property type="molecule type" value="Genomic_DNA"/>
</dbReference>
<protein>
    <submittedName>
        <fullName evidence="1">Uncharacterized protein</fullName>
    </submittedName>
</protein>
<proteinExistence type="predicted"/>
<dbReference type="Proteomes" id="UP000243499">
    <property type="component" value="Chromosome 1"/>
</dbReference>
<dbReference type="PANTHER" id="PTHR10492">
    <property type="match status" value="1"/>
</dbReference>
<gene>
    <name evidence="1" type="ORF">PAHAL_1G298100</name>
</gene>
<name>A0A2S3GR64_9POAL</name>
<reference evidence="1" key="1">
    <citation type="submission" date="2018-04" db="EMBL/GenBank/DDBJ databases">
        <title>WGS assembly of Panicum hallii.</title>
        <authorList>
            <person name="Lovell J."/>
            <person name="Jenkins J."/>
            <person name="Lowry D."/>
            <person name="Mamidi S."/>
            <person name="Sreedasyam A."/>
            <person name="Weng X."/>
            <person name="Barry K."/>
            <person name="Bonette J."/>
            <person name="Campitelli B."/>
            <person name="Daum C."/>
            <person name="Gordon S."/>
            <person name="Gould B."/>
            <person name="Lipzen A."/>
            <person name="Macqueen A."/>
            <person name="Palacio-Mejia J."/>
            <person name="Plott C."/>
            <person name="Shakirov E."/>
            <person name="Shu S."/>
            <person name="Yoshinaga Y."/>
            <person name="Zane M."/>
            <person name="Rokhsar D."/>
            <person name="Grimwood J."/>
            <person name="Schmutz J."/>
            <person name="Juenger T."/>
        </authorList>
    </citation>
    <scope>NUCLEOTIDE SEQUENCE [LARGE SCALE GENOMIC DNA]</scope>
    <source>
        <strain evidence="1">FIL2</strain>
    </source>
</reference>
<organism evidence="1">
    <name type="scientific">Panicum hallii</name>
    <dbReference type="NCBI Taxonomy" id="206008"/>
    <lineage>
        <taxon>Eukaryota</taxon>
        <taxon>Viridiplantae</taxon>
        <taxon>Streptophyta</taxon>
        <taxon>Embryophyta</taxon>
        <taxon>Tracheophyta</taxon>
        <taxon>Spermatophyta</taxon>
        <taxon>Magnoliopsida</taxon>
        <taxon>Liliopsida</taxon>
        <taxon>Poales</taxon>
        <taxon>Poaceae</taxon>
        <taxon>PACMAD clade</taxon>
        <taxon>Panicoideae</taxon>
        <taxon>Panicodae</taxon>
        <taxon>Paniceae</taxon>
        <taxon>Panicinae</taxon>
        <taxon>Panicum</taxon>
        <taxon>Panicum sect. Panicum</taxon>
    </lineage>
</organism>